<evidence type="ECO:0000313" key="8">
    <source>
        <dbReference type="Proteomes" id="UP000607653"/>
    </source>
</evidence>
<dbReference type="GO" id="GO:0005509">
    <property type="term" value="F:calcium ion binding"/>
    <property type="evidence" value="ECO:0007669"/>
    <property type="project" value="InterPro"/>
</dbReference>
<keyword evidence="8" id="KW-1185">Reference proteome</keyword>
<protein>
    <recommendedName>
        <fullName evidence="6">EGF-like domain-containing protein</fullName>
    </recommendedName>
</protein>
<organism evidence="7 8">
    <name type="scientific">Nelumbo nucifera</name>
    <name type="common">Sacred lotus</name>
    <dbReference type="NCBI Taxonomy" id="4432"/>
    <lineage>
        <taxon>Eukaryota</taxon>
        <taxon>Viridiplantae</taxon>
        <taxon>Streptophyta</taxon>
        <taxon>Embryophyta</taxon>
        <taxon>Tracheophyta</taxon>
        <taxon>Spermatophyta</taxon>
        <taxon>Magnoliopsida</taxon>
        <taxon>Proteales</taxon>
        <taxon>Nelumbonaceae</taxon>
        <taxon>Nelumbo</taxon>
    </lineage>
</organism>
<comment type="caution">
    <text evidence="7">The sequence shown here is derived from an EMBL/GenBank/DDBJ whole genome shotgun (WGS) entry which is preliminary data.</text>
</comment>
<dbReference type="EMBL" id="DUZY01000002">
    <property type="protein sequence ID" value="DAD30276.1"/>
    <property type="molecule type" value="Genomic_DNA"/>
</dbReference>
<keyword evidence="1 5" id="KW-0245">EGF-like domain</keyword>
<dbReference type="PROSITE" id="PS00010">
    <property type="entry name" value="ASX_HYDROXYL"/>
    <property type="match status" value="1"/>
</dbReference>
<evidence type="ECO:0000259" key="6">
    <source>
        <dbReference type="PROSITE" id="PS50026"/>
    </source>
</evidence>
<dbReference type="AlphaFoldDB" id="A0A822YH63"/>
<evidence type="ECO:0000313" key="7">
    <source>
        <dbReference type="EMBL" id="DAD30276.1"/>
    </source>
</evidence>
<name>A0A822YH63_NELNU</name>
<dbReference type="SMART" id="SM00179">
    <property type="entry name" value="EGF_CA"/>
    <property type="match status" value="1"/>
</dbReference>
<sequence>MVPTILNWAIENDSCENITMRNSTTYACGNNTDCYKSPNGLGYLCECLKGYRGNPYLQHGCQDINECLNSTMNDCLSSAICTNMPGGYNCSCPLGTEGDGRRNKRGCIPLPPSKTKYWVILLFVAPTPVLAVILESLHGNSDLVTNHDKARLPRQMWQHHRSLPIRIGEGSKLL</sequence>
<keyword evidence="2" id="KW-0732">Signal</keyword>
<evidence type="ECO:0000256" key="4">
    <source>
        <dbReference type="ARBA" id="ARBA00023157"/>
    </source>
</evidence>
<evidence type="ECO:0000256" key="5">
    <source>
        <dbReference type="PROSITE-ProRule" id="PRU00076"/>
    </source>
</evidence>
<dbReference type="PROSITE" id="PS01187">
    <property type="entry name" value="EGF_CA"/>
    <property type="match status" value="1"/>
</dbReference>
<dbReference type="SMART" id="SM00181">
    <property type="entry name" value="EGF"/>
    <property type="match status" value="2"/>
</dbReference>
<dbReference type="InterPro" id="IPR000742">
    <property type="entry name" value="EGF"/>
</dbReference>
<keyword evidence="3" id="KW-0677">Repeat</keyword>
<dbReference type="FunFam" id="2.10.25.10:FF:000038">
    <property type="entry name" value="Fibrillin 2"/>
    <property type="match status" value="1"/>
</dbReference>
<dbReference type="Gene3D" id="2.10.25.10">
    <property type="entry name" value="Laminin"/>
    <property type="match status" value="2"/>
</dbReference>
<feature type="domain" description="EGF-like" evidence="6">
    <location>
        <begin position="63"/>
        <end position="99"/>
    </location>
</feature>
<dbReference type="InterPro" id="IPR018097">
    <property type="entry name" value="EGF_Ca-bd_CS"/>
</dbReference>
<dbReference type="Pfam" id="PF07645">
    <property type="entry name" value="EGF_CA"/>
    <property type="match status" value="1"/>
</dbReference>
<dbReference type="PROSITE" id="PS50026">
    <property type="entry name" value="EGF_3"/>
    <property type="match status" value="1"/>
</dbReference>
<proteinExistence type="predicted"/>
<evidence type="ECO:0000256" key="1">
    <source>
        <dbReference type="ARBA" id="ARBA00022536"/>
    </source>
</evidence>
<dbReference type="PANTHER" id="PTHR33491">
    <property type="entry name" value="OSJNBA0016N04.9 PROTEIN"/>
    <property type="match status" value="1"/>
</dbReference>
<comment type="caution">
    <text evidence="5">Lacks conserved residue(s) required for the propagation of feature annotation.</text>
</comment>
<dbReference type="CDD" id="cd00054">
    <property type="entry name" value="EGF_CA"/>
    <property type="match status" value="1"/>
</dbReference>
<dbReference type="InterPro" id="IPR000152">
    <property type="entry name" value="EGF-type_Asp/Asn_hydroxyl_site"/>
</dbReference>
<dbReference type="SUPFAM" id="SSF57196">
    <property type="entry name" value="EGF/Laminin"/>
    <property type="match status" value="1"/>
</dbReference>
<dbReference type="InterPro" id="IPR001881">
    <property type="entry name" value="EGF-like_Ca-bd_dom"/>
</dbReference>
<dbReference type="Proteomes" id="UP000607653">
    <property type="component" value="Unassembled WGS sequence"/>
</dbReference>
<dbReference type="InterPro" id="IPR049883">
    <property type="entry name" value="NOTCH1_EGF-like"/>
</dbReference>
<evidence type="ECO:0000256" key="2">
    <source>
        <dbReference type="ARBA" id="ARBA00022729"/>
    </source>
</evidence>
<gene>
    <name evidence="7" type="ORF">HUJ06_031744</name>
</gene>
<keyword evidence="4" id="KW-1015">Disulfide bond</keyword>
<evidence type="ECO:0000256" key="3">
    <source>
        <dbReference type="ARBA" id="ARBA00022737"/>
    </source>
</evidence>
<reference evidence="7 8" key="1">
    <citation type="journal article" date="2020" name="Mol. Biol. Evol.">
        <title>Distinct Expression and Methylation Patterns for Genes with Different Fates following a Single Whole-Genome Duplication in Flowering Plants.</title>
        <authorList>
            <person name="Shi T."/>
            <person name="Rahmani R.S."/>
            <person name="Gugger P.F."/>
            <person name="Wang M."/>
            <person name="Li H."/>
            <person name="Zhang Y."/>
            <person name="Li Z."/>
            <person name="Wang Q."/>
            <person name="Van de Peer Y."/>
            <person name="Marchal K."/>
            <person name="Chen J."/>
        </authorList>
    </citation>
    <scope>NUCLEOTIDE SEQUENCE [LARGE SCALE GENOMIC DNA]</scope>
    <source>
        <tissue evidence="7">Leaf</tissue>
    </source>
</reference>
<accession>A0A822YH63</accession>